<name>A0ABD2P7Y6_9CUCU</name>
<evidence type="ECO:0000313" key="2">
    <source>
        <dbReference type="Proteomes" id="UP001516400"/>
    </source>
</evidence>
<proteinExistence type="predicted"/>
<accession>A0ABD2P7Y6</accession>
<dbReference type="EMBL" id="JABFTP020000185">
    <property type="protein sequence ID" value="KAL3287054.1"/>
    <property type="molecule type" value="Genomic_DNA"/>
</dbReference>
<keyword evidence="2" id="KW-1185">Reference proteome</keyword>
<dbReference type="Proteomes" id="UP001516400">
    <property type="component" value="Unassembled WGS sequence"/>
</dbReference>
<organism evidence="1 2">
    <name type="scientific">Cryptolaemus montrouzieri</name>
    <dbReference type="NCBI Taxonomy" id="559131"/>
    <lineage>
        <taxon>Eukaryota</taxon>
        <taxon>Metazoa</taxon>
        <taxon>Ecdysozoa</taxon>
        <taxon>Arthropoda</taxon>
        <taxon>Hexapoda</taxon>
        <taxon>Insecta</taxon>
        <taxon>Pterygota</taxon>
        <taxon>Neoptera</taxon>
        <taxon>Endopterygota</taxon>
        <taxon>Coleoptera</taxon>
        <taxon>Polyphaga</taxon>
        <taxon>Cucujiformia</taxon>
        <taxon>Coccinelloidea</taxon>
        <taxon>Coccinellidae</taxon>
        <taxon>Scymninae</taxon>
        <taxon>Scymnini</taxon>
        <taxon>Cryptolaemus</taxon>
    </lineage>
</organism>
<gene>
    <name evidence="1" type="ORF">HHI36_001542</name>
</gene>
<evidence type="ECO:0000313" key="1">
    <source>
        <dbReference type="EMBL" id="KAL3287054.1"/>
    </source>
</evidence>
<protein>
    <submittedName>
        <fullName evidence="1">Uncharacterized protein</fullName>
    </submittedName>
</protein>
<comment type="caution">
    <text evidence="1">The sequence shown here is derived from an EMBL/GenBank/DDBJ whole genome shotgun (WGS) entry which is preliminary data.</text>
</comment>
<sequence>MRCRRAPRFRRISREFPKNHAFTATQKWRIDFVECFKCSENFQPSCIIQAASKKSSVCHHEVSRTLSNSSVGKPTELSVDYENEYRVLRIQVNLSQSLLNEMKNKNDILIENDRLLLDNNQLIQQNIKNGNYTKFDKNQDNVAQKEQKIKIAGDETTGTGTTDFQGTGNHSRNSNNQLVVLLMSHKLITT</sequence>
<dbReference type="AlphaFoldDB" id="A0ABD2P7Y6"/>
<reference evidence="1 2" key="1">
    <citation type="journal article" date="2021" name="BMC Biol.">
        <title>Horizontally acquired antibacterial genes associated with adaptive radiation of ladybird beetles.</title>
        <authorList>
            <person name="Li H.S."/>
            <person name="Tang X.F."/>
            <person name="Huang Y.H."/>
            <person name="Xu Z.Y."/>
            <person name="Chen M.L."/>
            <person name="Du X.Y."/>
            <person name="Qiu B.Y."/>
            <person name="Chen P.T."/>
            <person name="Zhang W."/>
            <person name="Slipinski A."/>
            <person name="Escalona H.E."/>
            <person name="Waterhouse R.M."/>
            <person name="Zwick A."/>
            <person name="Pang H."/>
        </authorList>
    </citation>
    <scope>NUCLEOTIDE SEQUENCE [LARGE SCALE GENOMIC DNA]</scope>
    <source>
        <strain evidence="1">SYSU2018</strain>
    </source>
</reference>